<name>A0AAN8SUR1_SOLBU</name>
<gene>
    <name evidence="12" type="ORF">RDI58_026021</name>
</gene>
<dbReference type="Gene3D" id="2.60.40.1120">
    <property type="entry name" value="Carboxypeptidase-like, regulatory domain"/>
    <property type="match status" value="2"/>
</dbReference>
<dbReference type="SUPFAM" id="SSF74650">
    <property type="entry name" value="Galactose mutarotase-like"/>
    <property type="match status" value="2"/>
</dbReference>
<dbReference type="Proteomes" id="UP001371456">
    <property type="component" value="Unassembled WGS sequence"/>
</dbReference>
<keyword evidence="6 9" id="KW-0732">Signal</keyword>
<dbReference type="InterPro" id="IPR051850">
    <property type="entry name" value="Polysacch_Lyase_4"/>
</dbReference>
<evidence type="ECO:0000256" key="5">
    <source>
        <dbReference type="ARBA" id="ARBA00022525"/>
    </source>
</evidence>
<feature type="domain" description="Rhamnogalacturonan lyase" evidence="10">
    <location>
        <begin position="377"/>
        <end position="557"/>
    </location>
</feature>
<dbReference type="Pfam" id="PF06045">
    <property type="entry name" value="Rhamnogal_lyase"/>
    <property type="match status" value="2"/>
</dbReference>
<keyword evidence="7" id="KW-0456">Lyase</keyword>
<keyword evidence="8" id="KW-0472">Membrane</keyword>
<feature type="domain" description="Rhamnogalacturonan lyase" evidence="11">
    <location>
        <begin position="291"/>
        <end position="364"/>
    </location>
</feature>
<dbReference type="InterPro" id="IPR013784">
    <property type="entry name" value="Carb-bd-like_fold"/>
</dbReference>
<evidence type="ECO:0000256" key="2">
    <source>
        <dbReference type="ARBA" id="ARBA00004613"/>
    </source>
</evidence>
<comment type="caution">
    <text evidence="12">The sequence shown here is derived from an EMBL/GenBank/DDBJ whole genome shotgun (WGS) entry which is preliminary data.</text>
</comment>
<evidence type="ECO:0000256" key="1">
    <source>
        <dbReference type="ARBA" id="ARBA00001324"/>
    </source>
</evidence>
<dbReference type="InterPro" id="IPR029413">
    <property type="entry name" value="RG-lyase_II"/>
</dbReference>
<dbReference type="FunFam" id="2.60.40.1120:FF:000033">
    <property type="entry name" value="Rhamnogalacturonate lyase B"/>
    <property type="match status" value="1"/>
</dbReference>
<dbReference type="EC" id="4.2.2.23" evidence="4"/>
<keyword evidence="5" id="KW-0964">Secreted</keyword>
<evidence type="ECO:0000256" key="6">
    <source>
        <dbReference type="ARBA" id="ARBA00022729"/>
    </source>
</evidence>
<keyword evidence="13" id="KW-1185">Reference proteome</keyword>
<dbReference type="InterPro" id="IPR029411">
    <property type="entry name" value="RG-lyase_III"/>
</dbReference>
<dbReference type="InterPro" id="IPR008979">
    <property type="entry name" value="Galactose-bd-like_sf"/>
</dbReference>
<feature type="transmembrane region" description="Helical" evidence="8">
    <location>
        <begin position="577"/>
        <end position="594"/>
    </location>
</feature>
<dbReference type="AlphaFoldDB" id="A0AAN8SUR1"/>
<evidence type="ECO:0000259" key="10">
    <source>
        <dbReference type="Pfam" id="PF14683"/>
    </source>
</evidence>
<dbReference type="SUPFAM" id="SSF49785">
    <property type="entry name" value="Galactose-binding domain-like"/>
    <property type="match status" value="2"/>
</dbReference>
<dbReference type="SUPFAM" id="SSF49452">
    <property type="entry name" value="Starch-binding domain-like"/>
    <property type="match status" value="2"/>
</dbReference>
<dbReference type="EMBL" id="JBANQN010000011">
    <property type="protein sequence ID" value="KAK6775020.1"/>
    <property type="molecule type" value="Genomic_DNA"/>
</dbReference>
<organism evidence="12 13">
    <name type="scientific">Solanum bulbocastanum</name>
    <name type="common">Wild potato</name>
    <dbReference type="NCBI Taxonomy" id="147425"/>
    <lineage>
        <taxon>Eukaryota</taxon>
        <taxon>Viridiplantae</taxon>
        <taxon>Streptophyta</taxon>
        <taxon>Embryophyta</taxon>
        <taxon>Tracheophyta</taxon>
        <taxon>Spermatophyta</taxon>
        <taxon>Magnoliopsida</taxon>
        <taxon>eudicotyledons</taxon>
        <taxon>Gunneridae</taxon>
        <taxon>Pentapetalae</taxon>
        <taxon>asterids</taxon>
        <taxon>lamiids</taxon>
        <taxon>Solanales</taxon>
        <taxon>Solanaceae</taxon>
        <taxon>Solanoideae</taxon>
        <taxon>Solaneae</taxon>
        <taxon>Solanum</taxon>
    </lineage>
</organism>
<evidence type="ECO:0000256" key="3">
    <source>
        <dbReference type="ARBA" id="ARBA00010418"/>
    </source>
</evidence>
<protein>
    <recommendedName>
        <fullName evidence="4">rhamnogalacturonan endolyase</fullName>
        <ecNumber evidence="4">4.2.2.23</ecNumber>
    </recommendedName>
</protein>
<evidence type="ECO:0000256" key="8">
    <source>
        <dbReference type="SAM" id="Phobius"/>
    </source>
</evidence>
<dbReference type="GO" id="GO:0030246">
    <property type="term" value="F:carbohydrate binding"/>
    <property type="evidence" value="ECO:0007669"/>
    <property type="project" value="InterPro"/>
</dbReference>
<sequence>MGRYKQLLSDHVLEVTMVALLFFLVADCHPHNGYWDIIWNNTGPPTTRAKLSGTSFEVIINNENQIEISFKRTWNVSQSSEPPLNIDKRFHYMAVSDERQRVMPTEMDRKKGQVLDYKEAVLLTDPTNLDLKGEVDDKYFYASDNKDGQVYGWISRTNPPLGFWMINPSNEYRTGGPFRQDLTTHVGPTVLSIFVSTHYAGEDLAIKFEQGEAWKKVIGPVFVYLNSNAAAKANPSILWNDAKKRMNQEATSWPYEFPVSKDYIKSNQRGTVSGKLFVYDRFISKHIVAASNAYIGLAPLGEAGSWQRENKGYQFWTKTHGNGNFIIENVIYGTYNLYATVPGFIGDYKYTSNIKVTPGSNIKLGVLLYNPPRNGATIWEIGVPDRTAAEFFIPNPPPQFKVHKYKNNSESRFKQYGLWKQYSVLYPNIDLVYNVETSKYSRDWFYAHVTRKIGNNTYKSTTWKIIFNLANVSNASNYTLQLALAAASQAELQIRVNDEKAQTPHFTTGHIGGSNAIARHGIHGLYWINSIGIQGKLLVNGANTIFLTQILALSPFQETKKHKIHKENMGKNMQLSLLYVVEFTMVAFTLLLVVDGRRMIETPIVRLDIQTNQVTMSNGIVNVTLSIPYGLVMSISYGGVNNLLATQNVEKDRGYWDIFWNRTTSKRARKKFLGNSFEVIMDTENQAEISFKSTWNGSQSDELPLNSDLRFVMLRDTPGFYTYAIVERLEGWPLVYIENLRVVFKLQQDMFHYMAISDERQRIMPMPVDRETGKVLDYKEAVLLTDPTNPDLKGEVDDKYFYATDNKDDRVHGWVSSTNPPVGFWMIIPNDEFRTGGPYKQDLTSHVGPTVLSIFVSRHFAGDDLVIKFQQGEPWKKVIGPVFLYLNSNSSAMDNPTILWDDAKRRMNQEVANWPYDFPVSEEYIKSNQRGIIRGQLLVNDSTTTLVPPSNGYIGLAPRGDVGSWQRENKGYQFWTKSDAMGNFTIENVISGTYNLYATVPGIIGDYKYTFDVQVTPGSSIELGSLVYNPPRNGATLWEIGVPDRTAAEFFVPTPPSEYNVHVYQNNFESIFRQYGLWEQYSVLYPENDLVYNVGTSNYSKDWFFAHVTRNIGNKTYIPTTWKIIFNLEIVDNASNYTLQMALAAAQRAELQVRFNDEKVAEPHFTTGKIGGDNAIARHGIHGLYFLYSIEVKGNLLVEGTNTIFLTQAIATNPFQGVMYDYLRLEGPHQ</sequence>
<dbReference type="GO" id="GO:0102210">
    <property type="term" value="F:rhamnogalacturonan endolyase activity"/>
    <property type="evidence" value="ECO:0007669"/>
    <property type="project" value="UniProtKB-EC"/>
</dbReference>
<dbReference type="CDD" id="cd10320">
    <property type="entry name" value="RGL4_N"/>
    <property type="match status" value="2"/>
</dbReference>
<dbReference type="InterPro" id="IPR010325">
    <property type="entry name" value="Rhamnogal_lyase"/>
</dbReference>
<reference evidence="12 13" key="1">
    <citation type="submission" date="2024-02" db="EMBL/GenBank/DDBJ databases">
        <title>de novo genome assembly of Solanum bulbocastanum strain 11H21.</title>
        <authorList>
            <person name="Hosaka A.J."/>
        </authorList>
    </citation>
    <scope>NUCLEOTIDE SEQUENCE [LARGE SCALE GENOMIC DNA]</scope>
    <source>
        <tissue evidence="12">Young leaves</tissue>
    </source>
</reference>
<dbReference type="CDD" id="cd10317">
    <property type="entry name" value="RGL4_C"/>
    <property type="match status" value="2"/>
</dbReference>
<feature type="chain" id="PRO_5042928955" description="rhamnogalacturonan endolyase" evidence="9">
    <location>
        <begin position="29"/>
        <end position="1230"/>
    </location>
</feature>
<feature type="domain" description="Rhamnogalacturonan lyase" evidence="10">
    <location>
        <begin position="1036"/>
        <end position="1225"/>
    </location>
</feature>
<comment type="catalytic activity">
    <reaction evidence="1">
        <text>Endotype eliminative cleavage of L-alpha-rhamnopyranosyl-(1-&gt;4)-alpha-D-galactopyranosyluronic acid bonds of rhamnogalacturonan I domains in ramified hairy regions of pectin leaving L-rhamnopyranose at the reducing end and 4-deoxy-4,5-unsaturated D-galactopyranosyluronic acid at the non-reducing end.</text>
        <dbReference type="EC" id="4.2.2.23"/>
    </reaction>
</comment>
<proteinExistence type="inferred from homology"/>
<evidence type="ECO:0000259" key="11">
    <source>
        <dbReference type="Pfam" id="PF14686"/>
    </source>
</evidence>
<dbReference type="InterPro" id="IPR014718">
    <property type="entry name" value="GH-type_carb-bd"/>
</dbReference>
<evidence type="ECO:0000256" key="9">
    <source>
        <dbReference type="SAM" id="SignalP"/>
    </source>
</evidence>
<dbReference type="CDD" id="cd10316">
    <property type="entry name" value="RGL4_M"/>
    <property type="match status" value="2"/>
</dbReference>
<evidence type="ECO:0000313" key="13">
    <source>
        <dbReference type="Proteomes" id="UP001371456"/>
    </source>
</evidence>
<dbReference type="PANTHER" id="PTHR32018:SF50">
    <property type="entry name" value="RHAMNOGALACTURONAN ENDOLYASE"/>
    <property type="match status" value="1"/>
</dbReference>
<dbReference type="GO" id="GO:0005975">
    <property type="term" value="P:carbohydrate metabolic process"/>
    <property type="evidence" value="ECO:0007669"/>
    <property type="project" value="InterPro"/>
</dbReference>
<feature type="signal peptide" evidence="9">
    <location>
        <begin position="1"/>
        <end position="28"/>
    </location>
</feature>
<keyword evidence="8" id="KW-1133">Transmembrane helix</keyword>
<comment type="subcellular location">
    <subcellularLocation>
        <location evidence="2">Secreted</location>
    </subcellularLocation>
</comment>
<dbReference type="InterPro" id="IPR011013">
    <property type="entry name" value="Gal_mutarotase_sf_dom"/>
</dbReference>
<dbReference type="Gene3D" id="2.70.98.10">
    <property type="match status" value="2"/>
</dbReference>
<dbReference type="GO" id="GO:0005576">
    <property type="term" value="C:extracellular region"/>
    <property type="evidence" value="ECO:0007669"/>
    <property type="project" value="UniProtKB-SubCell"/>
</dbReference>
<accession>A0AAN8SUR1</accession>
<evidence type="ECO:0000256" key="7">
    <source>
        <dbReference type="ARBA" id="ARBA00023239"/>
    </source>
</evidence>
<dbReference type="Pfam" id="PF14683">
    <property type="entry name" value="CBM-like"/>
    <property type="match status" value="2"/>
</dbReference>
<dbReference type="Gene3D" id="2.60.120.260">
    <property type="entry name" value="Galactose-binding domain-like"/>
    <property type="match status" value="2"/>
</dbReference>
<keyword evidence="8" id="KW-0812">Transmembrane</keyword>
<dbReference type="Pfam" id="PF14686">
    <property type="entry name" value="fn3_3"/>
    <property type="match status" value="2"/>
</dbReference>
<evidence type="ECO:0000256" key="4">
    <source>
        <dbReference type="ARBA" id="ARBA00012437"/>
    </source>
</evidence>
<feature type="domain" description="Rhamnogalacturonan lyase" evidence="11">
    <location>
        <begin position="951"/>
        <end position="1022"/>
    </location>
</feature>
<comment type="similarity">
    <text evidence="3">Belongs to the polysaccharide lyase 4 family.</text>
</comment>
<dbReference type="PANTHER" id="PTHR32018">
    <property type="entry name" value="RHAMNOGALACTURONATE LYASE FAMILY PROTEIN"/>
    <property type="match status" value="1"/>
</dbReference>
<evidence type="ECO:0000313" key="12">
    <source>
        <dbReference type="EMBL" id="KAK6775020.1"/>
    </source>
</evidence>